<name>A0ACB7ZHZ8_9ERIC</name>
<reference evidence="1 2" key="1">
    <citation type="journal article" date="2021" name="Hortic Res">
        <title>High-quality reference genome and annotation aids understanding of berry development for evergreen blueberry (Vaccinium darrowii).</title>
        <authorList>
            <person name="Yu J."/>
            <person name="Hulse-Kemp A.M."/>
            <person name="Babiker E."/>
            <person name="Staton M."/>
        </authorList>
    </citation>
    <scope>NUCLEOTIDE SEQUENCE [LARGE SCALE GENOMIC DNA]</scope>
    <source>
        <strain evidence="2">cv. NJ 8807/NJ 8810</strain>
        <tissue evidence="1">Young leaf</tissue>
    </source>
</reference>
<dbReference type="Proteomes" id="UP000828048">
    <property type="component" value="Chromosome 9"/>
</dbReference>
<protein>
    <submittedName>
        <fullName evidence="1">Uncharacterized protein</fullName>
    </submittedName>
</protein>
<evidence type="ECO:0000313" key="1">
    <source>
        <dbReference type="EMBL" id="KAH7865558.1"/>
    </source>
</evidence>
<evidence type="ECO:0000313" key="2">
    <source>
        <dbReference type="Proteomes" id="UP000828048"/>
    </source>
</evidence>
<proteinExistence type="predicted"/>
<accession>A0ACB7ZHZ8</accession>
<sequence>MSEGQSTIRFANALAGIAANDIIQKTAGRLDSLHSEGVHRLLEICCSAVSQLLMLAKSVISNANKAQDEDVDEDMLHMDWPEDSIEEAKIIRTRAQSMTGNVEAVCNSFITGAFAWDFYFSHVLKVFS</sequence>
<keyword evidence="2" id="KW-1185">Reference proteome</keyword>
<organism evidence="1 2">
    <name type="scientific">Vaccinium darrowii</name>
    <dbReference type="NCBI Taxonomy" id="229202"/>
    <lineage>
        <taxon>Eukaryota</taxon>
        <taxon>Viridiplantae</taxon>
        <taxon>Streptophyta</taxon>
        <taxon>Embryophyta</taxon>
        <taxon>Tracheophyta</taxon>
        <taxon>Spermatophyta</taxon>
        <taxon>Magnoliopsida</taxon>
        <taxon>eudicotyledons</taxon>
        <taxon>Gunneridae</taxon>
        <taxon>Pentapetalae</taxon>
        <taxon>asterids</taxon>
        <taxon>Ericales</taxon>
        <taxon>Ericaceae</taxon>
        <taxon>Vaccinioideae</taxon>
        <taxon>Vaccinieae</taxon>
        <taxon>Vaccinium</taxon>
    </lineage>
</organism>
<comment type="caution">
    <text evidence="1">The sequence shown here is derived from an EMBL/GenBank/DDBJ whole genome shotgun (WGS) entry which is preliminary data.</text>
</comment>
<gene>
    <name evidence="1" type="ORF">Vadar_008218</name>
</gene>
<dbReference type="EMBL" id="CM037159">
    <property type="protein sequence ID" value="KAH7865558.1"/>
    <property type="molecule type" value="Genomic_DNA"/>
</dbReference>